<keyword evidence="5" id="KW-1278">Translocase</keyword>
<proteinExistence type="inferred from homology"/>
<dbReference type="SUPFAM" id="SSF81452">
    <property type="entry name" value="Cytochrome c oxidase subunit III-like"/>
    <property type="match status" value="1"/>
</dbReference>
<feature type="transmembrane region" description="Helical" evidence="9">
    <location>
        <begin position="238"/>
        <end position="259"/>
    </location>
</feature>
<keyword evidence="6 9" id="KW-1133">Transmembrane helix</keyword>
<comment type="similarity">
    <text evidence="2 8">Belongs to the cytochrome c oxidase subunit 3 family.</text>
</comment>
<sequence length="261" mass="30110">MSKQFHPFHIVDQSPWPITGSLGALTLTSGLIELMSKKSVNLLTLGILILIITSIQWWRDVTREATFQGMHSMKVINGLRWGMMLFITSEILFFMSFFWAYFHSSLAPSVEIGMQWPPKGISTFNPMMIPLLNTLILLSSGVTVTWAHHSMMNNYMSMTLKSMKLTVILGIYFTILQGWEYWTAPFSMAESVFGASFFVATGFHGLHVIIGTVFLYINLKRIKKNHMSLSHHFGLEAAIWYWHFVDVVWLFLYMSIYWWGN</sequence>
<reference evidence="11" key="1">
    <citation type="journal article" date="2005" name="Syst. Biol.">
        <title>Evidence for multiple reversals of asymmetric mutational constraints during the evolution of the mitochondrial genome of metazoa, and consequences for phylogenetic inferences.</title>
        <authorList>
            <person name="Hassanin A."/>
            <person name="Leger N."/>
            <person name="Deutsch J."/>
        </authorList>
    </citation>
    <scope>NUCLEOTIDE SEQUENCE</scope>
</reference>
<gene>
    <name evidence="11" type="primary">COX3</name>
</gene>
<dbReference type="GO" id="GO:0016020">
    <property type="term" value="C:membrane"/>
    <property type="evidence" value="ECO:0007669"/>
    <property type="project" value="UniProtKB-SubCell"/>
</dbReference>
<comment type="subcellular location">
    <subcellularLocation>
        <location evidence="1">Membrane</location>
        <topology evidence="1">Multi-pass membrane protein</topology>
    </subcellularLocation>
</comment>
<dbReference type="EMBL" id="AY731173">
    <property type="protein sequence ID" value="AAY16824.1"/>
    <property type="molecule type" value="Genomic_DNA"/>
</dbReference>
<dbReference type="GO" id="GO:0004129">
    <property type="term" value="F:cytochrome-c oxidase activity"/>
    <property type="evidence" value="ECO:0007669"/>
    <property type="project" value="InterPro"/>
</dbReference>
<evidence type="ECO:0000256" key="6">
    <source>
        <dbReference type="ARBA" id="ARBA00022989"/>
    </source>
</evidence>
<feature type="transmembrane region" description="Helical" evidence="9">
    <location>
        <begin position="165"/>
        <end position="182"/>
    </location>
</feature>
<evidence type="ECO:0000256" key="4">
    <source>
        <dbReference type="ARBA" id="ARBA00022692"/>
    </source>
</evidence>
<dbReference type="InterPro" id="IPR024791">
    <property type="entry name" value="Cyt_c/ubiquinol_Oxase_su3"/>
</dbReference>
<keyword evidence="4 8" id="KW-0812">Transmembrane</keyword>
<dbReference type="GO" id="GO:0006123">
    <property type="term" value="P:mitochondrial electron transport, cytochrome c to oxygen"/>
    <property type="evidence" value="ECO:0007669"/>
    <property type="project" value="TreeGrafter"/>
</dbReference>
<geneLocation type="mitochondrion" evidence="11"/>
<dbReference type="PROSITE" id="PS50253">
    <property type="entry name" value="COX3"/>
    <property type="match status" value="1"/>
</dbReference>
<dbReference type="AlphaFoldDB" id="Q535F8"/>
<evidence type="ECO:0000259" key="10">
    <source>
        <dbReference type="PROSITE" id="PS50253"/>
    </source>
</evidence>
<dbReference type="PANTHER" id="PTHR11403:SF7">
    <property type="entry name" value="CYTOCHROME C OXIDASE SUBUNIT 3"/>
    <property type="match status" value="1"/>
</dbReference>
<dbReference type="InterPro" id="IPR000298">
    <property type="entry name" value="Cyt_c_oxidase-like_su3"/>
</dbReference>
<organism evidence="11">
    <name type="scientific">Endeis spinosa</name>
    <dbReference type="NCBI Taxonomy" id="136194"/>
    <lineage>
        <taxon>Eukaryota</taxon>
        <taxon>Metazoa</taxon>
        <taxon>Ecdysozoa</taxon>
        <taxon>Arthropoda</taxon>
        <taxon>Chelicerata</taxon>
        <taxon>Pycnogonida</taxon>
        <taxon>Pantopoda</taxon>
        <taxon>Endeidae</taxon>
        <taxon>Endeis</taxon>
    </lineage>
</organism>
<evidence type="ECO:0000256" key="8">
    <source>
        <dbReference type="RuleBase" id="RU003375"/>
    </source>
</evidence>
<keyword evidence="7 9" id="KW-0472">Membrane</keyword>
<evidence type="ECO:0000256" key="2">
    <source>
        <dbReference type="ARBA" id="ARBA00010581"/>
    </source>
</evidence>
<dbReference type="GO" id="GO:0005739">
    <property type="term" value="C:mitochondrion"/>
    <property type="evidence" value="ECO:0007669"/>
    <property type="project" value="TreeGrafter"/>
</dbReference>
<dbReference type="FunFam" id="1.20.120.80:FF:000002">
    <property type="entry name" value="Cytochrome c oxidase subunit 3"/>
    <property type="match status" value="1"/>
</dbReference>
<dbReference type="InterPro" id="IPR013833">
    <property type="entry name" value="Cyt_c_oxidase_su3_a-hlx"/>
</dbReference>
<dbReference type="Gene3D" id="1.20.120.80">
    <property type="entry name" value="Cytochrome c oxidase, subunit III, four-helix bundle"/>
    <property type="match status" value="1"/>
</dbReference>
<feature type="transmembrane region" description="Helical" evidence="9">
    <location>
        <begin position="122"/>
        <end position="144"/>
    </location>
</feature>
<comment type="function">
    <text evidence="8">Component of the cytochrome c oxidase, the last enzyme in the mitochondrial electron transport chain which drives oxidative phosphorylation. The respiratory chain contains 3 multisubunit complexes succinate dehydrogenase (complex II, CII), ubiquinol-cytochrome c oxidoreductase (cytochrome b-c1 complex, complex III, CIII) and cytochrome c oxidase (complex IV, CIV), that cooperate to transfer electrons derived from NADH and succinate to molecular oxygen, creating an electrochemical gradient over the inner membrane that drives transmembrane transport and the ATP synthase. Cytochrome c oxidase is the component of the respiratory chain that catalyzes the reduction of oxygen to water. Electrons originating from reduced cytochrome c in the intermembrane space (IMS) are transferred via the dinuclear copper A center (CU(A)) of subunit 2 and heme A of subunit 1 to the active site in subunit 1, a binuclear center (BNC) formed by heme A3 and copper B (CU(B)). The BNC reduces molecular oxygen to 2 water molecules using 4 electrons from cytochrome c in the IMS and 4 protons from the mitochondrial matrix.</text>
</comment>
<reference evidence="11" key="2">
    <citation type="journal article" date="2006" name="Mol. Phylogenet. Evol.">
        <title>Phylogeny of Arthropoda inferred from mitochondrial sequences: strategies for limiting the misleading effects of multiple changes in pattern and rates of substitution.</title>
        <authorList>
            <person name="Hassanin A."/>
        </authorList>
    </citation>
    <scope>NUCLEOTIDE SEQUENCE</scope>
</reference>
<feature type="domain" description="Heme-copper oxidase subunit III family profile" evidence="10">
    <location>
        <begin position="4"/>
        <end position="261"/>
    </location>
</feature>
<name>Q535F8_9CHEL</name>
<evidence type="ECO:0000256" key="1">
    <source>
        <dbReference type="ARBA" id="ARBA00004141"/>
    </source>
</evidence>
<dbReference type="InterPro" id="IPR033945">
    <property type="entry name" value="Cyt_c_oxase_su3_dom"/>
</dbReference>
<dbReference type="PANTHER" id="PTHR11403">
    <property type="entry name" value="CYTOCHROME C OXIDASE SUBUNIT III"/>
    <property type="match status" value="1"/>
</dbReference>
<dbReference type="InterPro" id="IPR035973">
    <property type="entry name" value="Cyt_c_oxidase_su3-like_sf"/>
</dbReference>
<evidence type="ECO:0000256" key="5">
    <source>
        <dbReference type="ARBA" id="ARBA00022967"/>
    </source>
</evidence>
<feature type="transmembrane region" description="Helical" evidence="9">
    <location>
        <begin position="79"/>
        <end position="102"/>
    </location>
</feature>
<evidence type="ECO:0000313" key="11">
    <source>
        <dbReference type="EMBL" id="AAY16824.1"/>
    </source>
</evidence>
<accession>Q535F8</accession>
<keyword evidence="8 11" id="KW-0496">Mitochondrion</keyword>
<dbReference type="Pfam" id="PF00510">
    <property type="entry name" value="COX3"/>
    <property type="match status" value="1"/>
</dbReference>
<feature type="transmembrane region" description="Helical" evidence="9">
    <location>
        <begin position="194"/>
        <end position="217"/>
    </location>
</feature>
<feature type="transmembrane region" description="Helical" evidence="9">
    <location>
        <begin position="40"/>
        <end position="58"/>
    </location>
</feature>
<evidence type="ECO:0000256" key="3">
    <source>
        <dbReference type="ARBA" id="ARBA00015944"/>
    </source>
</evidence>
<protein>
    <recommendedName>
        <fullName evidence="3 8">Cytochrome c oxidase subunit 3</fullName>
    </recommendedName>
</protein>
<evidence type="ECO:0000256" key="7">
    <source>
        <dbReference type="ARBA" id="ARBA00023136"/>
    </source>
</evidence>
<dbReference type="CDD" id="cd01665">
    <property type="entry name" value="Cyt_c_Oxidase_III"/>
    <property type="match status" value="1"/>
</dbReference>
<evidence type="ECO:0000256" key="9">
    <source>
        <dbReference type="SAM" id="Phobius"/>
    </source>
</evidence>
<dbReference type="Gene3D" id="1.10.287.70">
    <property type="match status" value="1"/>
</dbReference>